<reference evidence="2 3" key="1">
    <citation type="submission" date="2018-04" db="EMBL/GenBank/DDBJ databases">
        <authorList>
            <person name="Zhang X."/>
            <person name="Yuan J."/>
            <person name="Li F."/>
            <person name="Xiang J."/>
        </authorList>
    </citation>
    <scope>NUCLEOTIDE SEQUENCE [LARGE SCALE GENOMIC DNA]</scope>
    <source>
        <tissue evidence="2">Muscle</tissue>
    </source>
</reference>
<keyword evidence="3" id="KW-1185">Reference proteome</keyword>
<feature type="compositionally biased region" description="Polar residues" evidence="1">
    <location>
        <begin position="121"/>
        <end position="130"/>
    </location>
</feature>
<dbReference type="PANTHER" id="PTHR44984">
    <property type="entry name" value="SERINE/THREONINE-PROTEIN KINASE NEK3"/>
    <property type="match status" value="1"/>
</dbReference>
<dbReference type="OrthoDB" id="10372509at2759"/>
<accession>A0A423TBD4</accession>
<reference evidence="2 3" key="2">
    <citation type="submission" date="2019-01" db="EMBL/GenBank/DDBJ databases">
        <title>The decoding of complex shrimp genome reveals the adaptation for benthos swimmer, frequently molting mechanism and breeding impact on genome.</title>
        <authorList>
            <person name="Sun Y."/>
            <person name="Gao Y."/>
            <person name="Yu Y."/>
        </authorList>
    </citation>
    <scope>NUCLEOTIDE SEQUENCE [LARGE SCALE GENOMIC DNA]</scope>
    <source>
        <tissue evidence="2">Muscle</tissue>
    </source>
</reference>
<evidence type="ECO:0000256" key="1">
    <source>
        <dbReference type="SAM" id="MobiDB-lite"/>
    </source>
</evidence>
<feature type="compositionally biased region" description="Basic and acidic residues" evidence="1">
    <location>
        <begin position="75"/>
        <end position="84"/>
    </location>
</feature>
<evidence type="ECO:0000313" key="2">
    <source>
        <dbReference type="EMBL" id="ROT73799.1"/>
    </source>
</evidence>
<comment type="caution">
    <text evidence="2">The sequence shown here is derived from an EMBL/GenBank/DDBJ whole genome shotgun (WGS) entry which is preliminary data.</text>
</comment>
<feature type="compositionally biased region" description="Low complexity" evidence="1">
    <location>
        <begin position="162"/>
        <end position="175"/>
    </location>
</feature>
<dbReference type="InterPro" id="IPR011009">
    <property type="entry name" value="Kinase-like_dom_sf"/>
</dbReference>
<feature type="region of interest" description="Disordered" evidence="1">
    <location>
        <begin position="58"/>
        <end position="84"/>
    </location>
</feature>
<sequence>MWAVGCILYELCALKHPFDADTFEDLIIKILRGVVLPLPSTSTAYTSQAQNKIIASLSRERQPRPSLDLKSGVGSRRDSDLREGVLKAEVHPRPVGGAGGPEGMGMRERCVSDSAIRREPSVSTPVTVKGNTAPRIHEGHQGSPYHLQQHDRGQQQEGSNRTTATTTTSTSTTPTKKVPLVDDNQNVLPEEPSKGDVPDFSETYVISKCIGHDFDCDSVFEL</sequence>
<name>A0A423TBD4_PENVA</name>
<dbReference type="Gene3D" id="1.10.510.10">
    <property type="entry name" value="Transferase(Phosphotransferase) domain 1"/>
    <property type="match status" value="1"/>
</dbReference>
<proteinExistence type="predicted"/>
<dbReference type="PANTHER" id="PTHR44984:SF1">
    <property type="entry name" value="SERINE_THREONINE-PROTEIN KINASE NEK3"/>
    <property type="match status" value="1"/>
</dbReference>
<feature type="region of interest" description="Disordered" evidence="1">
    <location>
        <begin position="114"/>
        <end position="199"/>
    </location>
</feature>
<protein>
    <submittedName>
        <fullName evidence="2">Nek3 protein</fullName>
    </submittedName>
</protein>
<dbReference type="Proteomes" id="UP000283509">
    <property type="component" value="Unassembled WGS sequence"/>
</dbReference>
<gene>
    <name evidence="2" type="ORF">C7M84_007733</name>
</gene>
<dbReference type="STRING" id="6689.A0A423TBD4"/>
<dbReference type="EMBL" id="QCYY01001988">
    <property type="protein sequence ID" value="ROT73799.1"/>
    <property type="molecule type" value="Genomic_DNA"/>
</dbReference>
<evidence type="ECO:0000313" key="3">
    <source>
        <dbReference type="Proteomes" id="UP000283509"/>
    </source>
</evidence>
<dbReference type="SUPFAM" id="SSF56112">
    <property type="entry name" value="Protein kinase-like (PK-like)"/>
    <property type="match status" value="1"/>
</dbReference>
<organism evidence="2 3">
    <name type="scientific">Penaeus vannamei</name>
    <name type="common">Whiteleg shrimp</name>
    <name type="synonym">Litopenaeus vannamei</name>
    <dbReference type="NCBI Taxonomy" id="6689"/>
    <lineage>
        <taxon>Eukaryota</taxon>
        <taxon>Metazoa</taxon>
        <taxon>Ecdysozoa</taxon>
        <taxon>Arthropoda</taxon>
        <taxon>Crustacea</taxon>
        <taxon>Multicrustacea</taxon>
        <taxon>Malacostraca</taxon>
        <taxon>Eumalacostraca</taxon>
        <taxon>Eucarida</taxon>
        <taxon>Decapoda</taxon>
        <taxon>Dendrobranchiata</taxon>
        <taxon>Penaeoidea</taxon>
        <taxon>Penaeidae</taxon>
        <taxon>Penaeus</taxon>
    </lineage>
</organism>
<dbReference type="AlphaFoldDB" id="A0A423TBD4"/>